<protein>
    <recommendedName>
        <fullName evidence="2">RING-type domain-containing protein</fullName>
    </recommendedName>
</protein>
<dbReference type="InterPro" id="IPR013083">
    <property type="entry name" value="Znf_RING/FYVE/PHD"/>
</dbReference>
<accession>A0A9P0YNX8</accession>
<dbReference type="Gene3D" id="3.30.40.10">
    <property type="entry name" value="Zinc/RING finger domain, C3HC4 (zinc finger)"/>
    <property type="match status" value="1"/>
</dbReference>
<dbReference type="AlphaFoldDB" id="A0A9P0YNX8"/>
<dbReference type="PANTHER" id="PTHR11439">
    <property type="entry name" value="GAG-POL-RELATED RETROTRANSPOSON"/>
    <property type="match status" value="1"/>
</dbReference>
<evidence type="ECO:0000313" key="4">
    <source>
        <dbReference type="Proteomes" id="UP001152484"/>
    </source>
</evidence>
<dbReference type="Proteomes" id="UP001152484">
    <property type="component" value="Unassembled WGS sequence"/>
</dbReference>
<feature type="domain" description="RING-type" evidence="2">
    <location>
        <begin position="226"/>
        <end position="254"/>
    </location>
</feature>
<evidence type="ECO:0000256" key="1">
    <source>
        <dbReference type="SAM" id="MobiDB-lite"/>
    </source>
</evidence>
<reference evidence="3" key="1">
    <citation type="submission" date="2022-07" db="EMBL/GenBank/DDBJ databases">
        <authorList>
            <person name="Macas J."/>
            <person name="Novak P."/>
            <person name="Neumann P."/>
        </authorList>
    </citation>
    <scope>NUCLEOTIDE SEQUENCE</scope>
</reference>
<dbReference type="Pfam" id="PF17123">
    <property type="entry name" value="zf-RING_11"/>
    <property type="match status" value="1"/>
</dbReference>
<feature type="region of interest" description="Disordered" evidence="1">
    <location>
        <begin position="180"/>
        <end position="204"/>
    </location>
</feature>
<name>A0A9P0YNX8_CUSEU</name>
<feature type="compositionally biased region" description="Acidic residues" evidence="1">
    <location>
        <begin position="183"/>
        <end position="198"/>
    </location>
</feature>
<dbReference type="SUPFAM" id="SSF57850">
    <property type="entry name" value="RING/U-box"/>
    <property type="match status" value="1"/>
</dbReference>
<dbReference type="PANTHER" id="PTHR11439:SF449">
    <property type="entry name" value="REVERSE TRANSCRIPTASE TY1_COPIA-TYPE DOMAIN-CONTAINING PROTEIN"/>
    <property type="match status" value="1"/>
</dbReference>
<proteinExistence type="predicted"/>
<keyword evidence="4" id="KW-1185">Reference proteome</keyword>
<dbReference type="OrthoDB" id="1717466at2759"/>
<organism evidence="3 4">
    <name type="scientific">Cuscuta europaea</name>
    <name type="common">European dodder</name>
    <dbReference type="NCBI Taxonomy" id="41803"/>
    <lineage>
        <taxon>Eukaryota</taxon>
        <taxon>Viridiplantae</taxon>
        <taxon>Streptophyta</taxon>
        <taxon>Embryophyta</taxon>
        <taxon>Tracheophyta</taxon>
        <taxon>Spermatophyta</taxon>
        <taxon>Magnoliopsida</taxon>
        <taxon>eudicotyledons</taxon>
        <taxon>Gunneridae</taxon>
        <taxon>Pentapetalae</taxon>
        <taxon>asterids</taxon>
        <taxon>lamiids</taxon>
        <taxon>Solanales</taxon>
        <taxon>Convolvulaceae</taxon>
        <taxon>Cuscuteae</taxon>
        <taxon>Cuscuta</taxon>
        <taxon>Cuscuta subgen. Cuscuta</taxon>
    </lineage>
</organism>
<evidence type="ECO:0000259" key="2">
    <source>
        <dbReference type="Pfam" id="PF17123"/>
    </source>
</evidence>
<dbReference type="InterPro" id="IPR001841">
    <property type="entry name" value="Znf_RING"/>
</dbReference>
<dbReference type="EMBL" id="CAMAPE010000005">
    <property type="protein sequence ID" value="CAH9069808.1"/>
    <property type="molecule type" value="Genomic_DNA"/>
</dbReference>
<dbReference type="CDD" id="cd09272">
    <property type="entry name" value="RNase_HI_RT_Ty1"/>
    <property type="match status" value="1"/>
</dbReference>
<sequence>MRLPQITIQLPSLFEIPVFLGLLDCLQFKFDVFHLEGTQDHGLWLQQSNRPTCIVAYSDADWAGCPDSSRSTTGFAVFLGPNLVSWKAKKQPTVSKSSTEAEYRAIAYTVQDTLHIRSVLFELGWPISEPVFETMPLFFLPMNQYSFCRLAERVMSRDEARHVQVWSGTISVEFVMIHSHNDNDDDDNDKEEDEDEVDGPVKMSEDDIRKLKSETWEGGAVTEKACAVCLSEYEEGEMIIRLVQTCSHSFHKDCMVA</sequence>
<comment type="caution">
    <text evidence="3">The sequence shown here is derived from an EMBL/GenBank/DDBJ whole genome shotgun (WGS) entry which is preliminary data.</text>
</comment>
<gene>
    <name evidence="3" type="ORF">CEURO_LOCUS3381</name>
</gene>
<evidence type="ECO:0000313" key="3">
    <source>
        <dbReference type="EMBL" id="CAH9069808.1"/>
    </source>
</evidence>